<evidence type="ECO:0000256" key="1">
    <source>
        <dbReference type="ARBA" id="ARBA00006817"/>
    </source>
</evidence>
<comment type="caution">
    <text evidence="3">The sequence shown here is derived from an EMBL/GenBank/DDBJ whole genome shotgun (WGS) entry which is preliminary data.</text>
</comment>
<evidence type="ECO:0000259" key="2">
    <source>
        <dbReference type="Pfam" id="PF08327"/>
    </source>
</evidence>
<protein>
    <submittedName>
        <fullName evidence="3">Activator of HSP90 ATPase</fullName>
    </submittedName>
</protein>
<gene>
    <name evidence="3" type="ORF">GCM10007049_25140</name>
</gene>
<comment type="similarity">
    <text evidence="1">Belongs to the AHA1 family.</text>
</comment>
<proteinExistence type="inferred from homology"/>
<dbReference type="EMBL" id="BMWX01000004">
    <property type="protein sequence ID" value="GGZ31130.1"/>
    <property type="molecule type" value="Genomic_DNA"/>
</dbReference>
<dbReference type="Proteomes" id="UP000619457">
    <property type="component" value="Unassembled WGS sequence"/>
</dbReference>
<dbReference type="CDD" id="cd08897">
    <property type="entry name" value="SRPBCC_CalC_Aha1-like_4"/>
    <property type="match status" value="1"/>
</dbReference>
<dbReference type="Gene3D" id="3.30.530.20">
    <property type="match status" value="1"/>
</dbReference>
<dbReference type="InterPro" id="IPR023393">
    <property type="entry name" value="START-like_dom_sf"/>
</dbReference>
<feature type="domain" description="Activator of Hsp90 ATPase homologue 1/2-like C-terminal" evidence="2">
    <location>
        <begin position="11"/>
        <end position="134"/>
    </location>
</feature>
<dbReference type="AlphaFoldDB" id="A0A918Q3N9"/>
<reference evidence="3" key="2">
    <citation type="submission" date="2020-09" db="EMBL/GenBank/DDBJ databases">
        <authorList>
            <person name="Sun Q."/>
            <person name="Kim S."/>
        </authorList>
    </citation>
    <scope>NUCLEOTIDE SEQUENCE</scope>
    <source>
        <strain evidence="3">KCTC 12368</strain>
    </source>
</reference>
<dbReference type="InterPro" id="IPR013538">
    <property type="entry name" value="ASHA1/2-like_C"/>
</dbReference>
<name>A0A918Q3N9_9BACT</name>
<evidence type="ECO:0000313" key="4">
    <source>
        <dbReference type="Proteomes" id="UP000619457"/>
    </source>
</evidence>
<dbReference type="Pfam" id="PF08327">
    <property type="entry name" value="AHSA1"/>
    <property type="match status" value="1"/>
</dbReference>
<organism evidence="3 4">
    <name type="scientific">Echinicola pacifica</name>
    <dbReference type="NCBI Taxonomy" id="346377"/>
    <lineage>
        <taxon>Bacteria</taxon>
        <taxon>Pseudomonadati</taxon>
        <taxon>Bacteroidota</taxon>
        <taxon>Cytophagia</taxon>
        <taxon>Cytophagales</taxon>
        <taxon>Cyclobacteriaceae</taxon>
        <taxon>Echinicola</taxon>
    </lineage>
</organism>
<evidence type="ECO:0000313" key="3">
    <source>
        <dbReference type="EMBL" id="GGZ31130.1"/>
    </source>
</evidence>
<keyword evidence="4" id="KW-1185">Reference proteome</keyword>
<dbReference type="RefSeq" id="WP_018474718.1">
    <property type="nucleotide sequence ID" value="NZ_BMWX01000004.1"/>
</dbReference>
<dbReference type="SUPFAM" id="SSF55961">
    <property type="entry name" value="Bet v1-like"/>
    <property type="match status" value="1"/>
</dbReference>
<accession>A0A918Q3N9</accession>
<sequence>MKKITVTTHVKAPVDTVWAYWTSPKHIMNWNNASDEWHTPQATNDLREGGVFTSRMESRDGTQGFDFSGTYMSVNQGEMLSYTLDDGRVVEVVFKADGNGTIVEETFDPEGDNSIEMQKGGWQAILDNFKKYVENQ</sequence>
<reference evidence="3" key="1">
    <citation type="journal article" date="2014" name="Int. J. Syst. Evol. Microbiol.">
        <title>Complete genome sequence of Corynebacterium casei LMG S-19264T (=DSM 44701T), isolated from a smear-ripened cheese.</title>
        <authorList>
            <consortium name="US DOE Joint Genome Institute (JGI-PGF)"/>
            <person name="Walter F."/>
            <person name="Albersmeier A."/>
            <person name="Kalinowski J."/>
            <person name="Ruckert C."/>
        </authorList>
    </citation>
    <scope>NUCLEOTIDE SEQUENCE</scope>
    <source>
        <strain evidence="3">KCTC 12368</strain>
    </source>
</reference>